<reference evidence="2 3" key="1">
    <citation type="submission" date="2016-02" db="EMBL/GenBank/DDBJ databases">
        <title>Genome analysis of coral dinoflagellate symbionts highlights evolutionary adaptations to a symbiotic lifestyle.</title>
        <authorList>
            <person name="Aranda M."/>
            <person name="Li Y."/>
            <person name="Liew Y.J."/>
            <person name="Baumgarten S."/>
            <person name="Simakov O."/>
            <person name="Wilson M."/>
            <person name="Piel J."/>
            <person name="Ashoor H."/>
            <person name="Bougouffa S."/>
            <person name="Bajic V.B."/>
            <person name="Ryu T."/>
            <person name="Ravasi T."/>
            <person name="Bayer T."/>
            <person name="Micklem G."/>
            <person name="Kim H."/>
            <person name="Bhak J."/>
            <person name="Lajeunesse T.C."/>
            <person name="Voolstra C.R."/>
        </authorList>
    </citation>
    <scope>NUCLEOTIDE SEQUENCE [LARGE SCALE GENOMIC DNA]</scope>
    <source>
        <strain evidence="2 3">CCMP2467</strain>
    </source>
</reference>
<proteinExistence type="predicted"/>
<accession>A0A1Q9DSK5</accession>
<organism evidence="2 3">
    <name type="scientific">Symbiodinium microadriaticum</name>
    <name type="common">Dinoflagellate</name>
    <name type="synonym">Zooxanthella microadriatica</name>
    <dbReference type="NCBI Taxonomy" id="2951"/>
    <lineage>
        <taxon>Eukaryota</taxon>
        <taxon>Sar</taxon>
        <taxon>Alveolata</taxon>
        <taxon>Dinophyceae</taxon>
        <taxon>Suessiales</taxon>
        <taxon>Symbiodiniaceae</taxon>
        <taxon>Symbiodinium</taxon>
    </lineage>
</organism>
<gene>
    <name evidence="2" type="ORF">AK812_SmicGene19411</name>
</gene>
<dbReference type="Proteomes" id="UP000186817">
    <property type="component" value="Unassembled WGS sequence"/>
</dbReference>
<feature type="signal peptide" evidence="1">
    <location>
        <begin position="1"/>
        <end position="26"/>
    </location>
</feature>
<evidence type="ECO:0000256" key="1">
    <source>
        <dbReference type="SAM" id="SignalP"/>
    </source>
</evidence>
<evidence type="ECO:0000313" key="3">
    <source>
        <dbReference type="Proteomes" id="UP000186817"/>
    </source>
</evidence>
<evidence type="ECO:0000313" key="2">
    <source>
        <dbReference type="EMBL" id="OLP98150.1"/>
    </source>
</evidence>
<comment type="caution">
    <text evidence="2">The sequence shown here is derived from an EMBL/GenBank/DDBJ whole genome shotgun (WGS) entry which is preliminary data.</text>
</comment>
<sequence length="147" mass="16291">MFVLFGAVSNITFCAVRDLLLHSTHSKPWWWDPNYFSTTWTTSWTNTSTTITTTYTTTTPDSVKNHNHRVISSRPSDTLQAVAGPEIPATSDVSHSSMGSHCSYNELDKAHHQLVNKMMVTIITILISMALASDASTSVVEAVYQHC</sequence>
<protein>
    <submittedName>
        <fullName evidence="2">Uncharacterized protein</fullName>
    </submittedName>
</protein>
<keyword evidence="1" id="KW-0732">Signal</keyword>
<keyword evidence="3" id="KW-1185">Reference proteome</keyword>
<feature type="chain" id="PRO_5012706098" evidence="1">
    <location>
        <begin position="27"/>
        <end position="147"/>
    </location>
</feature>
<dbReference type="EMBL" id="LSRX01000406">
    <property type="protein sequence ID" value="OLP98150.1"/>
    <property type="molecule type" value="Genomic_DNA"/>
</dbReference>
<name>A0A1Q9DSK5_SYMMI</name>
<dbReference type="OrthoDB" id="427204at2759"/>
<dbReference type="AlphaFoldDB" id="A0A1Q9DSK5"/>